<keyword evidence="3" id="KW-1185">Reference proteome</keyword>
<name>A0A0R3MVK8_9BRAD</name>
<feature type="transmembrane region" description="Helical" evidence="1">
    <location>
        <begin position="192"/>
        <end position="211"/>
    </location>
</feature>
<evidence type="ECO:0000313" key="3">
    <source>
        <dbReference type="Proteomes" id="UP000052023"/>
    </source>
</evidence>
<feature type="transmembrane region" description="Helical" evidence="1">
    <location>
        <begin position="373"/>
        <end position="390"/>
    </location>
</feature>
<comment type="caution">
    <text evidence="2">The sequence shown here is derived from an EMBL/GenBank/DDBJ whole genome shotgun (WGS) entry which is preliminary data.</text>
</comment>
<feature type="transmembrane region" description="Helical" evidence="1">
    <location>
        <begin position="427"/>
        <end position="447"/>
    </location>
</feature>
<dbReference type="AlphaFoldDB" id="A0A0R3MVK8"/>
<accession>A0A0R3MVK8</accession>
<reference evidence="2 3" key="1">
    <citation type="submission" date="2014-03" db="EMBL/GenBank/DDBJ databases">
        <title>Bradyrhizobium valentinum sp. nov., isolated from effective nodules of Lupinus mariae-josephae, a lupine endemic of basic-lime soils in Eastern Spain.</title>
        <authorList>
            <person name="Duran D."/>
            <person name="Rey L."/>
            <person name="Navarro A."/>
            <person name="Busquets A."/>
            <person name="Imperial J."/>
            <person name="Ruiz-Argueso T."/>
        </authorList>
    </citation>
    <scope>NUCLEOTIDE SEQUENCE [LARGE SCALE GENOMIC DNA]</scope>
    <source>
        <strain evidence="2 3">Ro19</strain>
    </source>
</reference>
<keyword evidence="1" id="KW-1133">Transmembrane helix</keyword>
<feature type="transmembrane region" description="Helical" evidence="1">
    <location>
        <begin position="218"/>
        <end position="235"/>
    </location>
</feature>
<feature type="transmembrane region" description="Helical" evidence="1">
    <location>
        <begin position="241"/>
        <end position="260"/>
    </location>
</feature>
<evidence type="ECO:0000313" key="2">
    <source>
        <dbReference type="EMBL" id="KRR23770.1"/>
    </source>
</evidence>
<feature type="transmembrane region" description="Helical" evidence="1">
    <location>
        <begin position="26"/>
        <end position="47"/>
    </location>
</feature>
<keyword evidence="1" id="KW-0472">Membrane</keyword>
<organism evidence="2 3">
    <name type="scientific">Bradyrhizobium retamae</name>
    <dbReference type="NCBI Taxonomy" id="1300035"/>
    <lineage>
        <taxon>Bacteria</taxon>
        <taxon>Pseudomonadati</taxon>
        <taxon>Pseudomonadota</taxon>
        <taxon>Alphaproteobacteria</taxon>
        <taxon>Hyphomicrobiales</taxon>
        <taxon>Nitrobacteraceae</taxon>
        <taxon>Bradyrhizobium</taxon>
    </lineage>
</organism>
<proteinExistence type="predicted"/>
<feature type="transmembrane region" description="Helical" evidence="1">
    <location>
        <begin position="272"/>
        <end position="291"/>
    </location>
</feature>
<feature type="transmembrane region" description="Helical" evidence="1">
    <location>
        <begin position="86"/>
        <end position="106"/>
    </location>
</feature>
<feature type="transmembrane region" description="Helical" evidence="1">
    <location>
        <begin position="59"/>
        <end position="80"/>
    </location>
</feature>
<protein>
    <submittedName>
        <fullName evidence="2">Uncharacterized protein</fullName>
    </submittedName>
</protein>
<dbReference type="EMBL" id="LLYA01000158">
    <property type="protein sequence ID" value="KRR23770.1"/>
    <property type="molecule type" value="Genomic_DNA"/>
</dbReference>
<sequence length="463" mass="50018">MLIASYVVTALAICGAAVYLCLRLRLFLTATVMLLASLLLIYGPAYLSFILSSGEKAMMIYRLSGSMGGKSVIFSIIQAASPDFDAILVAMNLSMALMFAGVIAGIEIVDRLTPNRIAVMQSALTDWNAQPLKDSVGGSRVLLIVVGGLTLFLTWISIKENHIGTIKAFLSIAGDEAERVAYRLNSGGSPNYLYRLILGAVAPMLVVWGFLSGWVNRSWMLLVAASLLFFAVLIGKCETLSKAPPALFLVQLILAGLLVFRNKLTWRSGAGVLFAIILIFYVIVRLTISAYDKFGALGFLYYRIFEVPSEALLETFGTFPSRYPHTWGANIRPLAMIMGVDYTPAYTIVSQLWHNSKETTSNALFIADAWIDFSYAGVIIFSMIAGAICRSIDAIYLVHGKTVLGISIMVAAFVGIFGLLVSALSTAIFSSGLLLAPLLAGALVKVVRLLNRSARSSRPVACS</sequence>
<dbReference type="Proteomes" id="UP000052023">
    <property type="component" value="Unassembled WGS sequence"/>
</dbReference>
<feature type="transmembrane region" description="Helical" evidence="1">
    <location>
        <begin position="141"/>
        <end position="158"/>
    </location>
</feature>
<gene>
    <name evidence="2" type="ORF">CQ13_27265</name>
</gene>
<evidence type="ECO:0000256" key="1">
    <source>
        <dbReference type="SAM" id="Phobius"/>
    </source>
</evidence>
<feature type="transmembrane region" description="Helical" evidence="1">
    <location>
        <begin position="402"/>
        <end position="421"/>
    </location>
</feature>
<keyword evidence="1" id="KW-0812">Transmembrane</keyword>